<dbReference type="RefSeq" id="WP_213126294.1">
    <property type="nucleotide sequence ID" value="NZ_JAGYPG010000003.1"/>
</dbReference>
<dbReference type="SUPFAM" id="SSF46689">
    <property type="entry name" value="Homeodomain-like"/>
    <property type="match status" value="1"/>
</dbReference>
<keyword evidence="1 2" id="KW-0238">DNA-binding</keyword>
<dbReference type="EMBL" id="JAGYPG010000003">
    <property type="protein sequence ID" value="MBS4197109.1"/>
    <property type="molecule type" value="Genomic_DNA"/>
</dbReference>
<gene>
    <name evidence="4" type="ORF">KHA97_18815</name>
</gene>
<dbReference type="InterPro" id="IPR009057">
    <property type="entry name" value="Homeodomain-like_sf"/>
</dbReference>
<reference evidence="4 5" key="1">
    <citation type="submission" date="2021-05" db="EMBL/GenBank/DDBJ databases">
        <title>Novel Bacillus species.</title>
        <authorList>
            <person name="Liu G."/>
        </authorList>
    </citation>
    <scope>NUCLEOTIDE SEQUENCE [LARGE SCALE GENOMIC DNA]</scope>
    <source>
        <strain evidence="5">FJAT-49780</strain>
    </source>
</reference>
<evidence type="ECO:0000256" key="1">
    <source>
        <dbReference type="ARBA" id="ARBA00023125"/>
    </source>
</evidence>
<name>A0A942TIU5_9BACI</name>
<proteinExistence type="predicted"/>
<dbReference type="InterPro" id="IPR001647">
    <property type="entry name" value="HTH_TetR"/>
</dbReference>
<sequence>MAPKKKFSKEQIIDAAFEIAKTDGMDSISIRKVAEKLGSSIAPIYVNFSEVDELKKEVMKKIIELSNQLLSEQNSGHPFRDIGVASLRFAREYSVLFRDLVMKQNEYMDSYDDDMGHGLVEMMKGDSNLAGFSQEELMTIFFKMRVFTVGLSVMVANGLLPKEFNEEKGVEFLNSTATDVITTARLNKGMD</sequence>
<evidence type="ECO:0000259" key="3">
    <source>
        <dbReference type="PROSITE" id="PS50977"/>
    </source>
</evidence>
<feature type="DNA-binding region" description="H-T-H motif" evidence="2">
    <location>
        <begin position="29"/>
        <end position="48"/>
    </location>
</feature>
<dbReference type="PROSITE" id="PS50977">
    <property type="entry name" value="HTH_TETR_2"/>
    <property type="match status" value="1"/>
</dbReference>
<feature type="domain" description="HTH tetR-type" evidence="3">
    <location>
        <begin position="6"/>
        <end position="66"/>
    </location>
</feature>
<dbReference type="Proteomes" id="UP000681414">
    <property type="component" value="Unassembled WGS sequence"/>
</dbReference>
<organism evidence="4 5">
    <name type="scientific">Lederbergia citri</name>
    <dbReference type="NCBI Taxonomy" id="2833580"/>
    <lineage>
        <taxon>Bacteria</taxon>
        <taxon>Bacillati</taxon>
        <taxon>Bacillota</taxon>
        <taxon>Bacilli</taxon>
        <taxon>Bacillales</taxon>
        <taxon>Bacillaceae</taxon>
        <taxon>Lederbergia</taxon>
    </lineage>
</organism>
<accession>A0A942TIU5</accession>
<dbReference type="AlphaFoldDB" id="A0A942TIU5"/>
<evidence type="ECO:0000256" key="2">
    <source>
        <dbReference type="PROSITE-ProRule" id="PRU00335"/>
    </source>
</evidence>
<keyword evidence="5" id="KW-1185">Reference proteome</keyword>
<evidence type="ECO:0000313" key="4">
    <source>
        <dbReference type="EMBL" id="MBS4197109.1"/>
    </source>
</evidence>
<dbReference type="GO" id="GO:0003677">
    <property type="term" value="F:DNA binding"/>
    <property type="evidence" value="ECO:0007669"/>
    <property type="project" value="UniProtKB-UniRule"/>
</dbReference>
<evidence type="ECO:0000313" key="5">
    <source>
        <dbReference type="Proteomes" id="UP000681414"/>
    </source>
</evidence>
<dbReference type="Gene3D" id="1.10.357.10">
    <property type="entry name" value="Tetracycline Repressor, domain 2"/>
    <property type="match status" value="1"/>
</dbReference>
<comment type="caution">
    <text evidence="4">The sequence shown here is derived from an EMBL/GenBank/DDBJ whole genome shotgun (WGS) entry which is preliminary data.</text>
</comment>
<protein>
    <submittedName>
        <fullName evidence="4">TetR/AcrR family transcriptional regulator</fullName>
    </submittedName>
</protein>